<dbReference type="InterPro" id="IPR024542">
    <property type="entry name" value="YkvP_N"/>
</dbReference>
<sequence length="324" mass="37587">MKILALVEGEHHRLNFCWALEELGHQVYYLNEITEQLFDDAVRDFKPDMTFGMGWDFLQSRTDILPQIKARHNLFHLYFAEEDWLHYIGLSKPYVSTVQTHFVLSRSYNCVPKYKEMGINATYLDVGSNPSFHRPLKPVPHYQCDVSVVVNGQFIYDIFRRKSLSDLVYPLFDAPFDTRIRGRDWDTELPRNIGITANPKMLYGILPYQETPLVHNSAKINISVQTVEDQLSSRTYDILASGGFLLTSDSPGVRARLKPGINCVVSNSPEETIELIKYYLKHEGKREDIARKGREFACTEGSYVTNIPRVWPMIEEEMNRYYGR</sequence>
<dbReference type="InterPro" id="IPR055259">
    <property type="entry name" value="YkvP/CgeB_Glyco_trans-like"/>
</dbReference>
<accession>A0A3G9JJ47</accession>
<reference evidence="3 4" key="1">
    <citation type="submission" date="2018-11" db="EMBL/GenBank/DDBJ databases">
        <title>Complete genome sequence of Paenibacillus baekrokdamisoli strain KCTC 33723.</title>
        <authorList>
            <person name="Kang S.W."/>
            <person name="Lee K.C."/>
            <person name="Kim K.K."/>
            <person name="Kim J.S."/>
            <person name="Kim D.S."/>
            <person name="Ko S.H."/>
            <person name="Yang S.H."/>
            <person name="Lee J.S."/>
        </authorList>
    </citation>
    <scope>NUCLEOTIDE SEQUENCE [LARGE SCALE GENOMIC DNA]</scope>
    <source>
        <strain evidence="3 4">KCTC 33723</strain>
    </source>
</reference>
<dbReference type="Pfam" id="PF13524">
    <property type="entry name" value="Glyco_trans_1_2"/>
    <property type="match status" value="1"/>
</dbReference>
<keyword evidence="4" id="KW-1185">Reference proteome</keyword>
<dbReference type="KEGG" id="pbk:Back11_63580"/>
<protein>
    <submittedName>
        <fullName evidence="3">Spore protein YkvP</fullName>
    </submittedName>
</protein>
<feature type="domain" description="Spore protein YkvP/CgeB glycosyl transferase-like" evidence="2">
    <location>
        <begin position="168"/>
        <end position="303"/>
    </location>
</feature>
<dbReference type="SUPFAM" id="SSF53756">
    <property type="entry name" value="UDP-Glycosyltransferase/glycogen phosphorylase"/>
    <property type="match status" value="1"/>
</dbReference>
<feature type="domain" description="Spore protein YkvP N-terminal" evidence="1">
    <location>
        <begin position="18"/>
        <end position="105"/>
    </location>
</feature>
<evidence type="ECO:0000313" key="4">
    <source>
        <dbReference type="Proteomes" id="UP000275368"/>
    </source>
</evidence>
<dbReference type="Pfam" id="PF12996">
    <property type="entry name" value="DUF3880"/>
    <property type="match status" value="1"/>
</dbReference>
<evidence type="ECO:0000259" key="1">
    <source>
        <dbReference type="Pfam" id="PF12996"/>
    </source>
</evidence>
<organism evidence="3 4">
    <name type="scientific">Paenibacillus baekrokdamisoli</name>
    <dbReference type="NCBI Taxonomy" id="1712516"/>
    <lineage>
        <taxon>Bacteria</taxon>
        <taxon>Bacillati</taxon>
        <taxon>Bacillota</taxon>
        <taxon>Bacilli</taxon>
        <taxon>Bacillales</taxon>
        <taxon>Paenibacillaceae</taxon>
        <taxon>Paenibacillus</taxon>
    </lineage>
</organism>
<name>A0A3G9JJ47_9BACL</name>
<dbReference type="OrthoDB" id="7019976at2"/>
<gene>
    <name evidence="3" type="primary">ykvP</name>
    <name evidence="3" type="ORF">Back11_63580</name>
</gene>
<dbReference type="RefSeq" id="WP_125665596.1">
    <property type="nucleotide sequence ID" value="NZ_AP019308.1"/>
</dbReference>
<dbReference type="Proteomes" id="UP000275368">
    <property type="component" value="Chromosome"/>
</dbReference>
<proteinExistence type="predicted"/>
<evidence type="ECO:0000259" key="2">
    <source>
        <dbReference type="Pfam" id="PF13524"/>
    </source>
</evidence>
<evidence type="ECO:0000313" key="3">
    <source>
        <dbReference type="EMBL" id="BBH25013.1"/>
    </source>
</evidence>
<dbReference type="EMBL" id="AP019308">
    <property type="protein sequence ID" value="BBH25013.1"/>
    <property type="molecule type" value="Genomic_DNA"/>
</dbReference>
<dbReference type="AlphaFoldDB" id="A0A3G9JJ47"/>